<dbReference type="GO" id="GO:0006071">
    <property type="term" value="P:glycerol metabolic process"/>
    <property type="evidence" value="ECO:0007669"/>
    <property type="project" value="InterPro"/>
</dbReference>
<dbReference type="InterPro" id="IPR004007">
    <property type="entry name" value="DhaL_dom"/>
</dbReference>
<dbReference type="AlphaFoldDB" id="A0A3B9QV82"/>
<dbReference type="InterPro" id="IPR036117">
    <property type="entry name" value="DhaL_dom_sf"/>
</dbReference>
<feature type="non-terminal residue" evidence="2">
    <location>
        <position position="1"/>
    </location>
</feature>
<evidence type="ECO:0000259" key="1">
    <source>
        <dbReference type="PROSITE" id="PS51480"/>
    </source>
</evidence>
<dbReference type="PANTHER" id="PTHR33434:SF4">
    <property type="entry name" value="PHOSPHATASE PROTEIN"/>
    <property type="match status" value="1"/>
</dbReference>
<dbReference type="PROSITE" id="PS51480">
    <property type="entry name" value="DHAL"/>
    <property type="match status" value="1"/>
</dbReference>
<name>A0A3B9QV82_9CORY</name>
<dbReference type="PANTHER" id="PTHR33434">
    <property type="entry name" value="DEGV DOMAIN-CONTAINING PROTEIN DR_1986-RELATED"/>
    <property type="match status" value="1"/>
</dbReference>
<dbReference type="SMART" id="SM01120">
    <property type="entry name" value="Dak2"/>
    <property type="match status" value="1"/>
</dbReference>
<dbReference type="InterPro" id="IPR050270">
    <property type="entry name" value="DegV_domain_contain"/>
</dbReference>
<sequence length="129" mass="12345">GAHAAVEVAAALAAGAVAGARGNSGMVLSQILRAVADTAALSATGELSARTVPVMLARAGELVLDALSDPVEGTIVTVLRAAAEGARDAGAADRASLCDVVTAARDAAVAALAQTTGQLAALSDAGVVD</sequence>
<dbReference type="SUPFAM" id="SSF101473">
    <property type="entry name" value="DhaL-like"/>
    <property type="match status" value="1"/>
</dbReference>
<evidence type="ECO:0000313" key="3">
    <source>
        <dbReference type="Proteomes" id="UP000260925"/>
    </source>
</evidence>
<dbReference type="Gene3D" id="1.25.40.340">
    <property type="match status" value="1"/>
</dbReference>
<evidence type="ECO:0000313" key="2">
    <source>
        <dbReference type="EMBL" id="HAF72833.1"/>
    </source>
</evidence>
<dbReference type="GO" id="GO:0004371">
    <property type="term" value="F:glycerone kinase activity"/>
    <property type="evidence" value="ECO:0007669"/>
    <property type="project" value="InterPro"/>
</dbReference>
<gene>
    <name evidence="2" type="ORF">DCL06_08275</name>
</gene>
<accession>A0A3B9QV82</accession>
<dbReference type="EMBL" id="DMDD01000193">
    <property type="protein sequence ID" value="HAF72833.1"/>
    <property type="molecule type" value="Genomic_DNA"/>
</dbReference>
<proteinExistence type="predicted"/>
<reference evidence="2 3" key="1">
    <citation type="journal article" date="2018" name="Nat. Biotechnol.">
        <title>A standardized bacterial taxonomy based on genome phylogeny substantially revises the tree of life.</title>
        <authorList>
            <person name="Parks D.H."/>
            <person name="Chuvochina M."/>
            <person name="Waite D.W."/>
            <person name="Rinke C."/>
            <person name="Skarshewski A."/>
            <person name="Chaumeil P.A."/>
            <person name="Hugenholtz P."/>
        </authorList>
    </citation>
    <scope>NUCLEOTIDE SEQUENCE [LARGE SCALE GENOMIC DNA]</scope>
    <source>
        <strain evidence="2">UBA9851</strain>
    </source>
</reference>
<feature type="non-terminal residue" evidence="2">
    <location>
        <position position="129"/>
    </location>
</feature>
<protein>
    <recommendedName>
        <fullName evidence="1">DhaL domain-containing protein</fullName>
    </recommendedName>
</protein>
<feature type="domain" description="DhaL" evidence="1">
    <location>
        <begin position="1"/>
        <end position="129"/>
    </location>
</feature>
<comment type="caution">
    <text evidence="2">The sequence shown here is derived from an EMBL/GenBank/DDBJ whole genome shotgun (WGS) entry which is preliminary data.</text>
</comment>
<organism evidence="2 3">
    <name type="scientific">Corynebacterium variabile</name>
    <dbReference type="NCBI Taxonomy" id="1727"/>
    <lineage>
        <taxon>Bacteria</taxon>
        <taxon>Bacillati</taxon>
        <taxon>Actinomycetota</taxon>
        <taxon>Actinomycetes</taxon>
        <taxon>Mycobacteriales</taxon>
        <taxon>Corynebacteriaceae</taxon>
        <taxon>Corynebacterium</taxon>
    </lineage>
</organism>
<dbReference type="Proteomes" id="UP000260925">
    <property type="component" value="Unassembled WGS sequence"/>
</dbReference>
<dbReference type="Pfam" id="PF02734">
    <property type="entry name" value="Dak2"/>
    <property type="match status" value="1"/>
</dbReference>